<dbReference type="AlphaFoldDB" id="A0A9Q3Z9I0"/>
<keyword evidence="2" id="KW-1185">Reference proteome</keyword>
<sequence length="105" mass="11604">MRRTGLLAGETTVEHYRSWHPEDVAARWFHACGSPDLDLGCSFVGWFCTFDDQFDSTLGHDPQAVEAHIATLHELLYSPPLCFLRSCNGTAGLRARHGCSPLSKG</sequence>
<evidence type="ECO:0000313" key="2">
    <source>
        <dbReference type="Proteomes" id="UP001108029"/>
    </source>
</evidence>
<proteinExistence type="predicted"/>
<gene>
    <name evidence="1" type="ORF">LJ657_11875</name>
</gene>
<dbReference type="Proteomes" id="UP001108029">
    <property type="component" value="Unassembled WGS sequence"/>
</dbReference>
<dbReference type="InterPro" id="IPR008949">
    <property type="entry name" value="Isoprenoid_synthase_dom_sf"/>
</dbReference>
<reference evidence="1" key="1">
    <citation type="submission" date="2021-12" db="EMBL/GenBank/DDBJ databases">
        <authorList>
            <person name="Lee J.-H."/>
            <person name="Kim S.-B."/>
        </authorList>
    </citation>
    <scope>NUCLEOTIDE SEQUENCE</scope>
    <source>
        <strain evidence="1">NR30</strain>
    </source>
</reference>
<comment type="caution">
    <text evidence="1">The sequence shown here is derived from an EMBL/GenBank/DDBJ whole genome shotgun (WGS) entry which is preliminary data.</text>
</comment>
<protein>
    <submittedName>
        <fullName evidence="1">Uncharacterized protein</fullName>
    </submittedName>
</protein>
<accession>A0A9Q3Z9I0</accession>
<dbReference type="Gene3D" id="1.10.600.10">
    <property type="entry name" value="Farnesyl Diphosphate Synthase"/>
    <property type="match status" value="1"/>
</dbReference>
<dbReference type="EMBL" id="JAJSBI010000004">
    <property type="protein sequence ID" value="MCD9874365.1"/>
    <property type="molecule type" value="Genomic_DNA"/>
</dbReference>
<name>A0A9Q3Z9I0_9ACTN</name>
<dbReference type="RefSeq" id="WP_232648409.1">
    <property type="nucleotide sequence ID" value="NZ_JAJSBI010000004.1"/>
</dbReference>
<evidence type="ECO:0000313" key="1">
    <source>
        <dbReference type="EMBL" id="MCD9874365.1"/>
    </source>
</evidence>
<organism evidence="1 2">
    <name type="scientific">Streptomyces guryensis</name>
    <dbReference type="NCBI Taxonomy" id="2886947"/>
    <lineage>
        <taxon>Bacteria</taxon>
        <taxon>Bacillati</taxon>
        <taxon>Actinomycetota</taxon>
        <taxon>Actinomycetes</taxon>
        <taxon>Kitasatosporales</taxon>
        <taxon>Streptomycetaceae</taxon>
        <taxon>Streptomyces</taxon>
    </lineage>
</organism>